<evidence type="ECO:0000256" key="1">
    <source>
        <dbReference type="SAM" id="MobiDB-lite"/>
    </source>
</evidence>
<feature type="compositionally biased region" description="Basic residues" evidence="1">
    <location>
        <begin position="57"/>
        <end position="97"/>
    </location>
</feature>
<evidence type="ECO:0000313" key="2">
    <source>
        <dbReference type="EMBL" id="CRK26668.1"/>
    </source>
</evidence>
<accession>A0A0G4LX68</accession>
<dbReference type="Proteomes" id="UP000044602">
    <property type="component" value="Unassembled WGS sequence"/>
</dbReference>
<feature type="non-terminal residue" evidence="2">
    <location>
        <position position="122"/>
    </location>
</feature>
<feature type="region of interest" description="Disordered" evidence="1">
    <location>
        <begin position="1"/>
        <end position="122"/>
    </location>
</feature>
<organism evidence="2 3">
    <name type="scientific">Verticillium longisporum</name>
    <name type="common">Verticillium dahliae var. longisporum</name>
    <dbReference type="NCBI Taxonomy" id="100787"/>
    <lineage>
        <taxon>Eukaryota</taxon>
        <taxon>Fungi</taxon>
        <taxon>Dikarya</taxon>
        <taxon>Ascomycota</taxon>
        <taxon>Pezizomycotina</taxon>
        <taxon>Sordariomycetes</taxon>
        <taxon>Hypocreomycetidae</taxon>
        <taxon>Glomerellales</taxon>
        <taxon>Plectosphaerellaceae</taxon>
        <taxon>Verticillium</taxon>
    </lineage>
</organism>
<feature type="compositionally biased region" description="Basic and acidic residues" evidence="1">
    <location>
        <begin position="22"/>
        <end position="48"/>
    </location>
</feature>
<reference evidence="2 3" key="1">
    <citation type="submission" date="2015-05" db="EMBL/GenBank/DDBJ databases">
        <authorList>
            <person name="Wang D.B."/>
            <person name="Wang M."/>
        </authorList>
    </citation>
    <scope>NUCLEOTIDE SEQUENCE [LARGE SCALE GENOMIC DNA]</scope>
    <source>
        <strain evidence="2">VL1</strain>
    </source>
</reference>
<feature type="compositionally biased region" description="Basic residues" evidence="1">
    <location>
        <begin position="110"/>
        <end position="122"/>
    </location>
</feature>
<gene>
    <name evidence="2" type="ORF">BN1708_018259</name>
</gene>
<name>A0A0G4LX68_VERLO</name>
<dbReference type="EMBL" id="CVQH01020266">
    <property type="protein sequence ID" value="CRK26668.1"/>
    <property type="molecule type" value="Genomic_DNA"/>
</dbReference>
<dbReference type="AlphaFoldDB" id="A0A0G4LX68"/>
<sequence>GNRRPRICRLERRCPGHHHGPHLPDARRPARRDQALPHPDQEPLRRQPDPPPGPRAPRLRRLRPRHHRGGRHYRRDGRQLPRPRHHAAQARRRHRPPQVHLDPPRPVGRQARRRLSLHRRLR</sequence>
<proteinExistence type="predicted"/>
<keyword evidence="3" id="KW-1185">Reference proteome</keyword>
<feature type="non-terminal residue" evidence="2">
    <location>
        <position position="1"/>
    </location>
</feature>
<evidence type="ECO:0000313" key="3">
    <source>
        <dbReference type="Proteomes" id="UP000044602"/>
    </source>
</evidence>
<protein>
    <submittedName>
        <fullName evidence="2">Uncharacterized protein</fullName>
    </submittedName>
</protein>